<evidence type="ECO:0000313" key="3">
    <source>
        <dbReference type="Proteomes" id="UP000280346"/>
    </source>
</evidence>
<comment type="caution">
    <text evidence="2">The sequence shown here is derived from an EMBL/GenBank/DDBJ whole genome shotgun (WGS) entry which is preliminary data.</text>
</comment>
<evidence type="ECO:0000259" key="1">
    <source>
        <dbReference type="Pfam" id="PF11638"/>
    </source>
</evidence>
<dbReference type="Gene3D" id="3.30.300.180">
    <property type="match status" value="1"/>
</dbReference>
<accession>A0A433J2W0</accession>
<dbReference type="EMBL" id="RZIJ01000024">
    <property type="protein sequence ID" value="RUQ66019.1"/>
    <property type="molecule type" value="Genomic_DNA"/>
</dbReference>
<keyword evidence="3" id="KW-1185">Reference proteome</keyword>
<dbReference type="InterPro" id="IPR024633">
    <property type="entry name" value="DnaA_N_dom"/>
</dbReference>
<reference evidence="2 3" key="1">
    <citation type="submission" date="2018-12" db="EMBL/GenBank/DDBJ databases">
        <authorList>
            <person name="Yang Y."/>
        </authorList>
    </citation>
    <scope>NUCLEOTIDE SEQUENCE [LARGE SCALE GENOMIC DNA]</scope>
    <source>
        <strain evidence="2 3">GSF71</strain>
    </source>
</reference>
<dbReference type="Proteomes" id="UP000280346">
    <property type="component" value="Unassembled WGS sequence"/>
</dbReference>
<proteinExistence type="predicted"/>
<dbReference type="InterPro" id="IPR038454">
    <property type="entry name" value="DnaA_N_sf"/>
</dbReference>
<organism evidence="2 3">
    <name type="scientific">Azospirillum doebereinerae</name>
    <dbReference type="NCBI Taxonomy" id="92933"/>
    <lineage>
        <taxon>Bacteria</taxon>
        <taxon>Pseudomonadati</taxon>
        <taxon>Pseudomonadota</taxon>
        <taxon>Alphaproteobacteria</taxon>
        <taxon>Rhodospirillales</taxon>
        <taxon>Azospirillaceae</taxon>
        <taxon>Azospirillum</taxon>
    </lineage>
</organism>
<dbReference type="OrthoDB" id="7302057at2"/>
<sequence length="258" mass="28243">MTAKSHSDFRETVGRFQDAVLASPALKPRDKVVALVMLGRVNREMFRGLGELLTWASVESVAGRCRLSTRDVERARSALLAVGVIERDRPGGRGQATRMRFRLDWLEREDAFADTGVADAGVGQNPDLATEPSSLADTTRAFCPTRESPKPCDITREPTREGARASGAAAGGLDLHAQIAQRIGKVQHANWFRNCQLTLTSDRALIVTAPTRFQADTIRQNYADELRGLFPVRAVEVRVAKALPPGVRDLWSPAEGRA</sequence>
<feature type="domain" description="DnaA N-terminal" evidence="1">
    <location>
        <begin position="177"/>
        <end position="229"/>
    </location>
</feature>
<evidence type="ECO:0000313" key="2">
    <source>
        <dbReference type="EMBL" id="RUQ66019.1"/>
    </source>
</evidence>
<dbReference type="AlphaFoldDB" id="A0A433J2W0"/>
<gene>
    <name evidence="2" type="ORF">EJ913_24590</name>
</gene>
<dbReference type="Pfam" id="PF11638">
    <property type="entry name" value="DnaA_N"/>
    <property type="match status" value="1"/>
</dbReference>
<name>A0A433J2W0_9PROT</name>
<dbReference type="RefSeq" id="WP_127002879.1">
    <property type="nucleotide sequence ID" value="NZ_JBNPXW010000011.1"/>
</dbReference>
<protein>
    <recommendedName>
        <fullName evidence="1">DnaA N-terminal domain-containing protein</fullName>
    </recommendedName>
</protein>